<evidence type="ECO:0000313" key="2">
    <source>
        <dbReference type="EMBL" id="MFC4505517.1"/>
    </source>
</evidence>
<comment type="caution">
    <text evidence="2">The sequence shown here is derived from an EMBL/GenBank/DDBJ whole genome shotgun (WGS) entry which is preliminary data.</text>
</comment>
<organism evidence="2 3">
    <name type="scientific">Streptomyces vulcanius</name>
    <dbReference type="NCBI Taxonomy" id="1441876"/>
    <lineage>
        <taxon>Bacteria</taxon>
        <taxon>Bacillati</taxon>
        <taxon>Actinomycetota</taxon>
        <taxon>Actinomycetes</taxon>
        <taxon>Kitasatosporales</taxon>
        <taxon>Streptomycetaceae</taxon>
        <taxon>Streptomyces</taxon>
    </lineage>
</organism>
<reference evidence="3" key="1">
    <citation type="journal article" date="2019" name="Int. J. Syst. Evol. Microbiol.">
        <title>The Global Catalogue of Microorganisms (GCM) 10K type strain sequencing project: providing services to taxonomists for standard genome sequencing and annotation.</title>
        <authorList>
            <consortium name="The Broad Institute Genomics Platform"/>
            <consortium name="The Broad Institute Genome Sequencing Center for Infectious Disease"/>
            <person name="Wu L."/>
            <person name="Ma J."/>
        </authorList>
    </citation>
    <scope>NUCLEOTIDE SEQUENCE [LARGE SCALE GENOMIC DNA]</scope>
    <source>
        <strain evidence="3">CGMCC 4.7177</strain>
    </source>
</reference>
<evidence type="ECO:0000256" key="1">
    <source>
        <dbReference type="SAM" id="MobiDB-lite"/>
    </source>
</evidence>
<feature type="compositionally biased region" description="Polar residues" evidence="1">
    <location>
        <begin position="1"/>
        <end position="12"/>
    </location>
</feature>
<proteinExistence type="predicted"/>
<accession>A0ABV9B1D8</accession>
<dbReference type="EMBL" id="JBHSFK010000035">
    <property type="protein sequence ID" value="MFC4505517.1"/>
    <property type="molecule type" value="Genomic_DNA"/>
</dbReference>
<feature type="region of interest" description="Disordered" evidence="1">
    <location>
        <begin position="1"/>
        <end position="22"/>
    </location>
</feature>
<name>A0ABV9B1D8_9ACTN</name>
<evidence type="ECO:0000313" key="3">
    <source>
        <dbReference type="Proteomes" id="UP001595839"/>
    </source>
</evidence>
<sequence length="68" mass="7442">MKSPLSSKTTTTADDRSETSAESTLAPLLAAWDLAHPTVTDPEWRHLLDELAHPRTTQAFQRLALATA</sequence>
<protein>
    <submittedName>
        <fullName evidence="2">Uncharacterized protein</fullName>
    </submittedName>
</protein>
<keyword evidence="3" id="KW-1185">Reference proteome</keyword>
<dbReference type="RefSeq" id="WP_381182993.1">
    <property type="nucleotide sequence ID" value="NZ_JBHSFK010000035.1"/>
</dbReference>
<dbReference type="Proteomes" id="UP001595839">
    <property type="component" value="Unassembled WGS sequence"/>
</dbReference>
<gene>
    <name evidence="2" type="ORF">ACFPIH_39665</name>
</gene>